<dbReference type="Gene3D" id="1.25.40.20">
    <property type="entry name" value="Ankyrin repeat-containing domain"/>
    <property type="match status" value="2"/>
</dbReference>
<evidence type="ECO:0000313" key="6">
    <source>
        <dbReference type="Proteomes" id="UP001347796"/>
    </source>
</evidence>
<feature type="repeat" description="ANK" evidence="3">
    <location>
        <begin position="347"/>
        <end position="379"/>
    </location>
</feature>
<evidence type="ECO:0000256" key="4">
    <source>
        <dbReference type="SAM" id="MobiDB-lite"/>
    </source>
</evidence>
<sequence>MVVKRKDFQKAAAFIHEFLLKLTEDLECAEVRDSLKLALLHMQKYYRVLQSRNSERNTHTLQLTARGLSPMTPFVDTPDKFQWKWLNMDAYARMSTNMSIADSINLASLPEIIEATLNDDIDMIEELIRRDPSCLDDRDGIGRTALTYAVHFFKHEPLQYILNNQADPNSTAHDGSTALHLACHDGNSHAVRLLLEAGSDVAIVDAYGRSSVHWAVTTPETDCLQILLDYNADTSLRDKDGLTPNMWACQLDHIKHFELLSRSEYSHVEEADGIERDINGRTWMHWAVRRTEPLECLQTLLTADSARIKDHEGKTVILLAAEMGSLPSCQVILEIAGTECLQDVDNGGRSALHLAALGGHGDVVNYLLEHGADYTVTDKHEATAWDYARNRQLHYCQLIFMSHQRQRIKSNPTSPLPNGHGMFNGNFNYDDYDGNSTNRSKPTTPITPPHPPKRPRTSRTLNRRSNSMGSPEKESSFDWTSGRTVVSANNNQKRRIEVSVTTPHVAVGAFEGRDETAMVTDEEDGGPIEFVEEDVDGVSAGGMDVSDIEDNDDIQRTIKDVRPPPSRRGPHERSPQRQPHPPQRKRNPLSSGGYSPQRSQDLNSNSQEKIQLTEEEHVININHPVPKPPPSAVYRSGRTGPVPSPPNSTPQRPHMLRQPQPLPRTIPTEQQNQRPTSSKDMQLPPAARPNSGGSTYREQVTSPPLAAAIDQVKSNQPTPPSDAVNRPTSGQKPPGVLEGRRIPPPMLTPLSNAPKLPTTDSFDKILKKKNRKKRKDKDKESESTSPQNPLDIPPPRGFAAPLHPPQQNRVSSAVPPPPRYSKGTPSQNQSRYTDENIPEEKVTNGDLPNHGNTFQAMDSEEHSPDNGDMGENESIGPLIPPPQGFRNTGQGRPLSQSIPQDSRIVRMPPTSAKPPLPRTRNSASVQRPSGKSATPRRPRPPTSRSTNA</sequence>
<dbReference type="Proteomes" id="UP001347796">
    <property type="component" value="Unassembled WGS sequence"/>
</dbReference>
<dbReference type="AlphaFoldDB" id="A0AAN8KC43"/>
<evidence type="ECO:0000256" key="2">
    <source>
        <dbReference type="ARBA" id="ARBA00023043"/>
    </source>
</evidence>
<dbReference type="Pfam" id="PF12796">
    <property type="entry name" value="Ank_2"/>
    <property type="match status" value="2"/>
</dbReference>
<feature type="compositionally biased region" description="Polar residues" evidence="4">
    <location>
        <begin position="589"/>
        <end position="610"/>
    </location>
</feature>
<dbReference type="PRINTS" id="PR01415">
    <property type="entry name" value="ANKYRIN"/>
</dbReference>
<dbReference type="PANTHER" id="PTHR24198:SF165">
    <property type="entry name" value="ANKYRIN REPEAT-CONTAINING PROTEIN-RELATED"/>
    <property type="match status" value="1"/>
</dbReference>
<dbReference type="SUPFAM" id="SSF48403">
    <property type="entry name" value="Ankyrin repeat"/>
    <property type="match status" value="1"/>
</dbReference>
<proteinExistence type="predicted"/>
<dbReference type="SMART" id="SM00248">
    <property type="entry name" value="ANK"/>
    <property type="match status" value="8"/>
</dbReference>
<comment type="caution">
    <text evidence="5">The sequence shown here is derived from an EMBL/GenBank/DDBJ whole genome shotgun (WGS) entry which is preliminary data.</text>
</comment>
<dbReference type="InterPro" id="IPR036770">
    <property type="entry name" value="Ankyrin_rpt-contain_sf"/>
</dbReference>
<feature type="compositionally biased region" description="Polar residues" evidence="4">
    <location>
        <begin position="667"/>
        <end position="680"/>
    </location>
</feature>
<feature type="compositionally biased region" description="Polar residues" evidence="4">
    <location>
        <begin position="919"/>
        <end position="932"/>
    </location>
</feature>
<feature type="region of interest" description="Disordered" evidence="4">
    <location>
        <begin position="538"/>
        <end position="948"/>
    </location>
</feature>
<keyword evidence="6" id="KW-1185">Reference proteome</keyword>
<feature type="compositionally biased region" description="Basic and acidic residues" evidence="4">
    <location>
        <begin position="553"/>
        <end position="562"/>
    </location>
</feature>
<dbReference type="InterPro" id="IPR002110">
    <property type="entry name" value="Ankyrin_rpt"/>
</dbReference>
<feature type="repeat" description="ANK" evidence="3">
    <location>
        <begin position="207"/>
        <end position="239"/>
    </location>
</feature>
<feature type="compositionally biased region" description="Polar residues" evidence="4">
    <location>
        <begin position="691"/>
        <end position="702"/>
    </location>
</feature>
<keyword evidence="2 3" id="KW-0040">ANK repeat</keyword>
<reference evidence="5 6" key="1">
    <citation type="submission" date="2024-01" db="EMBL/GenBank/DDBJ databases">
        <title>The genome of the rayed Mediterranean limpet Patella caerulea (Linnaeus, 1758).</title>
        <authorList>
            <person name="Anh-Thu Weber A."/>
            <person name="Halstead-Nussloch G."/>
        </authorList>
    </citation>
    <scope>NUCLEOTIDE SEQUENCE [LARGE SCALE GENOMIC DNA]</scope>
    <source>
        <strain evidence="5">AATW-2023a</strain>
        <tissue evidence="5">Whole specimen</tissue>
    </source>
</reference>
<feature type="repeat" description="ANK" evidence="3">
    <location>
        <begin position="174"/>
        <end position="206"/>
    </location>
</feature>
<keyword evidence="1" id="KW-0677">Repeat</keyword>
<dbReference type="PROSITE" id="PS50088">
    <property type="entry name" value="ANK_REPEAT"/>
    <property type="match status" value="3"/>
</dbReference>
<feature type="compositionally biased region" description="Low complexity" evidence="4">
    <location>
        <begin position="458"/>
        <end position="467"/>
    </location>
</feature>
<evidence type="ECO:0000256" key="1">
    <source>
        <dbReference type="ARBA" id="ARBA00022737"/>
    </source>
</evidence>
<feature type="compositionally biased region" description="Polar residues" evidence="4">
    <location>
        <begin position="885"/>
        <end position="900"/>
    </location>
</feature>
<feature type="compositionally biased region" description="Basic and acidic residues" evidence="4">
    <location>
        <begin position="832"/>
        <end position="843"/>
    </location>
</feature>
<feature type="compositionally biased region" description="Basic residues" evidence="4">
    <location>
        <begin position="766"/>
        <end position="776"/>
    </location>
</feature>
<evidence type="ECO:0000313" key="5">
    <source>
        <dbReference type="EMBL" id="KAK6189939.1"/>
    </source>
</evidence>
<gene>
    <name evidence="5" type="ORF">SNE40_001900</name>
</gene>
<feature type="region of interest" description="Disordered" evidence="4">
    <location>
        <begin position="408"/>
        <end position="483"/>
    </location>
</feature>
<organism evidence="5 6">
    <name type="scientific">Patella caerulea</name>
    <name type="common">Rayed Mediterranean limpet</name>
    <dbReference type="NCBI Taxonomy" id="87958"/>
    <lineage>
        <taxon>Eukaryota</taxon>
        <taxon>Metazoa</taxon>
        <taxon>Spiralia</taxon>
        <taxon>Lophotrochozoa</taxon>
        <taxon>Mollusca</taxon>
        <taxon>Gastropoda</taxon>
        <taxon>Patellogastropoda</taxon>
        <taxon>Patelloidea</taxon>
        <taxon>Patellidae</taxon>
        <taxon>Patella</taxon>
    </lineage>
</organism>
<evidence type="ECO:0000256" key="3">
    <source>
        <dbReference type="PROSITE-ProRule" id="PRU00023"/>
    </source>
</evidence>
<dbReference type="EMBL" id="JAZGQO010000002">
    <property type="protein sequence ID" value="KAK6189939.1"/>
    <property type="molecule type" value="Genomic_DNA"/>
</dbReference>
<name>A0AAN8KC43_PATCE</name>
<protein>
    <submittedName>
        <fullName evidence="5">Uncharacterized protein</fullName>
    </submittedName>
</protein>
<dbReference type="PANTHER" id="PTHR24198">
    <property type="entry name" value="ANKYRIN REPEAT AND PROTEIN KINASE DOMAIN-CONTAINING PROTEIN"/>
    <property type="match status" value="1"/>
</dbReference>
<dbReference type="PROSITE" id="PS50297">
    <property type="entry name" value="ANK_REP_REGION"/>
    <property type="match status" value="3"/>
</dbReference>
<accession>A0AAN8KC43</accession>